<dbReference type="Proteomes" id="UP000095546">
    <property type="component" value="Unassembled WGS sequence"/>
</dbReference>
<dbReference type="OrthoDB" id="9758662at2"/>
<dbReference type="Pfam" id="PF02927">
    <property type="entry name" value="CelD_N"/>
    <property type="match status" value="1"/>
</dbReference>
<keyword evidence="3" id="KW-0119">Carbohydrate metabolism</keyword>
<dbReference type="SUPFAM" id="SSF48208">
    <property type="entry name" value="Six-hairpin glycosidases"/>
    <property type="match status" value="1"/>
</dbReference>
<dbReference type="GO" id="GO:0000272">
    <property type="term" value="P:polysaccharide catabolic process"/>
    <property type="evidence" value="ECO:0007669"/>
    <property type="project" value="UniProtKB-KW"/>
</dbReference>
<evidence type="ECO:0000256" key="3">
    <source>
        <dbReference type="ARBA" id="ARBA00023277"/>
    </source>
</evidence>
<name>A0A173YLU2_9FIRM</name>
<organism evidence="9 10">
    <name type="scientific">Mitsuokella jalaludinii</name>
    <dbReference type="NCBI Taxonomy" id="187979"/>
    <lineage>
        <taxon>Bacteria</taxon>
        <taxon>Bacillati</taxon>
        <taxon>Bacillota</taxon>
        <taxon>Negativicutes</taxon>
        <taxon>Selenomonadales</taxon>
        <taxon>Selenomonadaceae</taxon>
        <taxon>Mitsuokella</taxon>
    </lineage>
</organism>
<keyword evidence="4 9" id="KW-0326">Glycosidase</keyword>
<dbReference type="InterPro" id="IPR001701">
    <property type="entry name" value="Glyco_hydro_9"/>
</dbReference>
<dbReference type="InterPro" id="IPR014756">
    <property type="entry name" value="Ig_E-set"/>
</dbReference>
<proteinExistence type="inferred from homology"/>
<dbReference type="Pfam" id="PF00759">
    <property type="entry name" value="Glyco_hydro_9"/>
    <property type="match status" value="1"/>
</dbReference>
<dbReference type="PANTHER" id="PTHR22298">
    <property type="entry name" value="ENDO-1,4-BETA-GLUCANASE"/>
    <property type="match status" value="1"/>
</dbReference>
<dbReference type="GO" id="GO:0008810">
    <property type="term" value="F:cellulase activity"/>
    <property type="evidence" value="ECO:0007669"/>
    <property type="project" value="UniProtKB-EC"/>
</dbReference>
<dbReference type="CDD" id="cd02850">
    <property type="entry name" value="E_set_Cellulase_N"/>
    <property type="match status" value="1"/>
</dbReference>
<keyword evidence="5" id="KW-0624">Polysaccharide degradation</keyword>
<reference evidence="9 10" key="1">
    <citation type="submission" date="2015-09" db="EMBL/GenBank/DDBJ databases">
        <authorList>
            <consortium name="Pathogen Informatics"/>
        </authorList>
    </citation>
    <scope>NUCLEOTIDE SEQUENCE [LARGE SCALE GENOMIC DNA]</scope>
    <source>
        <strain evidence="9 10">2789STDY5608828</strain>
    </source>
</reference>
<evidence type="ECO:0000313" key="10">
    <source>
        <dbReference type="Proteomes" id="UP000095546"/>
    </source>
</evidence>
<keyword evidence="10" id="KW-1185">Reference proteome</keyword>
<evidence type="ECO:0000259" key="8">
    <source>
        <dbReference type="Pfam" id="PF02927"/>
    </source>
</evidence>
<feature type="domain" description="Cellulase Ig-like" evidence="8">
    <location>
        <begin position="33"/>
        <end position="109"/>
    </location>
</feature>
<keyword evidence="2 9" id="KW-0378">Hydrolase</keyword>
<dbReference type="InterPro" id="IPR008928">
    <property type="entry name" value="6-hairpin_glycosidase_sf"/>
</dbReference>
<dbReference type="STRING" id="187979.ERS852385_01002"/>
<dbReference type="InterPro" id="IPR004197">
    <property type="entry name" value="Cellulase_Ig-like"/>
</dbReference>
<dbReference type="EC" id="3.2.1.4" evidence="9"/>
<evidence type="ECO:0000256" key="1">
    <source>
        <dbReference type="ARBA" id="ARBA00007072"/>
    </source>
</evidence>
<dbReference type="eggNOG" id="COG3291">
    <property type="taxonomic scope" value="Bacteria"/>
</dbReference>
<dbReference type="AlphaFoldDB" id="A0A173YLU2"/>
<sequence length="596" mass="65857">MMVSRKLRWLVLSGILLGTCGLPGFSEAADAGMHVDQVGYLNGYSKTAMVTDTGDTDFSLVDAKTGQTVYEGKLSAAKKDAMSEETLRKADFSSFNKEGTYKLRVGSRESYDFEIGDNVYAVPAVETWRSYTLSRSNTPIDDPVTGLKVKEGHAQDRQAQVYFTDKLNKKGDRLDVSGGWYDAGDYGKYVTTAAISSAELLLAYEANPSHFTRGQLFFPKGTQEETKLPDALQEVQFELDWMRKMQRKDGSMFHKVAGLAWPGFDKSPDTDTQERYIFGSCTSSAAMSGASFAIASRIYAPFDKAYGETMRKSAERIWGYLAKTKNPIYRVDEGQESGSGPYNKSTDIEERIWLAAELFRTTGDKKYEKYLQSVADRFTQKPSFFTWDNTLALGQFAYLKAQNANPALQAKVKAAFLGYADDITRKIESDGFGCALAKDEYTWASTKNALTQGDILLMANQIQPNAAYVEGALSQLHYLFGRNSLDKSFATGMGDNPPEHPHNRIHESTGAYVPGLIVGGPNAVAGGDPDQTAYLKSGHIPVAKSYLDVLTSWSTNEYAIDYTGTAAYALSYFAKPKAMNIDMLKLKRSYPPITKK</sequence>
<dbReference type="InterPro" id="IPR012341">
    <property type="entry name" value="6hp_glycosidase-like_sf"/>
</dbReference>
<dbReference type="EMBL" id="CYYU01000004">
    <property type="protein sequence ID" value="CUN64553.1"/>
    <property type="molecule type" value="Genomic_DNA"/>
</dbReference>
<dbReference type="SUPFAM" id="SSF81296">
    <property type="entry name" value="E set domains"/>
    <property type="match status" value="1"/>
</dbReference>
<dbReference type="RefSeq" id="WP_055161089.1">
    <property type="nucleotide sequence ID" value="NZ_CABIWZ010000004.1"/>
</dbReference>
<feature type="signal peptide" evidence="6">
    <location>
        <begin position="1"/>
        <end position="28"/>
    </location>
</feature>
<evidence type="ECO:0000256" key="5">
    <source>
        <dbReference type="ARBA" id="ARBA00023326"/>
    </source>
</evidence>
<evidence type="ECO:0000256" key="2">
    <source>
        <dbReference type="ARBA" id="ARBA00022801"/>
    </source>
</evidence>
<comment type="similarity">
    <text evidence="1">Belongs to the glycosyl hydrolase 9 (cellulase E) family.</text>
</comment>
<accession>A0A173YLU2</accession>
<gene>
    <name evidence="9" type="primary">celD</name>
    <name evidence="9" type="ORF">ERS852385_01002</name>
</gene>
<dbReference type="Gene3D" id="2.60.40.10">
    <property type="entry name" value="Immunoglobulins"/>
    <property type="match status" value="1"/>
</dbReference>
<evidence type="ECO:0000256" key="6">
    <source>
        <dbReference type="SAM" id="SignalP"/>
    </source>
</evidence>
<feature type="chain" id="PRO_5008016262" evidence="6">
    <location>
        <begin position="29"/>
        <end position="596"/>
    </location>
</feature>
<evidence type="ECO:0000259" key="7">
    <source>
        <dbReference type="Pfam" id="PF00759"/>
    </source>
</evidence>
<dbReference type="InterPro" id="IPR013783">
    <property type="entry name" value="Ig-like_fold"/>
</dbReference>
<dbReference type="Gene3D" id="1.50.10.10">
    <property type="match status" value="1"/>
</dbReference>
<protein>
    <submittedName>
        <fullName evidence="9">Endoglucanase D</fullName>
        <ecNumber evidence="9">3.2.1.4</ecNumber>
    </submittedName>
</protein>
<feature type="domain" description="Glycoside hydrolase family 9" evidence="7">
    <location>
        <begin position="129"/>
        <end position="570"/>
    </location>
</feature>
<evidence type="ECO:0000256" key="4">
    <source>
        <dbReference type="ARBA" id="ARBA00023295"/>
    </source>
</evidence>
<keyword evidence="6" id="KW-0732">Signal</keyword>
<evidence type="ECO:0000313" key="9">
    <source>
        <dbReference type="EMBL" id="CUN64553.1"/>
    </source>
</evidence>